<dbReference type="Gene3D" id="3.40.50.720">
    <property type="entry name" value="NAD(P)-binding Rossmann-like Domain"/>
    <property type="match status" value="1"/>
</dbReference>
<sequence length="272" mass="29633">MPYSLKGRNTLITGGSRGLGALVAEKFAAEGSNIALNYVSNEARAKETAEKLEKEFNVRVVIIQADVGVQADCIKLVKQTIEQLGGLDIVVSNAGWTKMSKFDDLDALDEDEWDKCWATNVKANIHIFREAEPTFNANPEGGVFIITSSTAGITPGGSSMAYSVSKAAGLHLMKALASSQGTKIRTNAVLPGLLLTEWGERFPKEAIQDYIDKVALKHVPELEDCADVFITIAKNTSMTGQQIQVGKSSPHLRSLWLIKATDYDIDSGYYFR</sequence>
<keyword evidence="5" id="KW-1185">Reference proteome</keyword>
<dbReference type="InterPro" id="IPR002347">
    <property type="entry name" value="SDR_fam"/>
</dbReference>
<name>A0A1J9R2L2_9EURO</name>
<comment type="similarity">
    <text evidence="1">Belongs to the short-chain dehydrogenases/reductases (SDR) family.</text>
</comment>
<evidence type="ECO:0000256" key="3">
    <source>
        <dbReference type="ARBA" id="ARBA00023002"/>
    </source>
</evidence>
<dbReference type="PANTHER" id="PTHR43618:SF2">
    <property type="entry name" value="CHAIN DEHYDROGENASE, PUTATIVE (AFU_ORTHOLOGUE AFUA_6G06930)-RELATED"/>
    <property type="match status" value="1"/>
</dbReference>
<organism evidence="4 5">
    <name type="scientific">Blastomyces percursus</name>
    <dbReference type="NCBI Taxonomy" id="1658174"/>
    <lineage>
        <taxon>Eukaryota</taxon>
        <taxon>Fungi</taxon>
        <taxon>Dikarya</taxon>
        <taxon>Ascomycota</taxon>
        <taxon>Pezizomycotina</taxon>
        <taxon>Eurotiomycetes</taxon>
        <taxon>Eurotiomycetidae</taxon>
        <taxon>Onygenales</taxon>
        <taxon>Ajellomycetaceae</taxon>
        <taxon>Blastomyces</taxon>
    </lineage>
</organism>
<protein>
    <submittedName>
        <fullName evidence="4">Uncharacterized protein</fullName>
    </submittedName>
</protein>
<dbReference type="InterPro" id="IPR036291">
    <property type="entry name" value="NAD(P)-bd_dom_sf"/>
</dbReference>
<accession>A0A1J9R2L2</accession>
<dbReference type="EMBL" id="LGTZ01000195">
    <property type="protein sequence ID" value="OJD26651.1"/>
    <property type="molecule type" value="Genomic_DNA"/>
</dbReference>
<dbReference type="PROSITE" id="PS00061">
    <property type="entry name" value="ADH_SHORT"/>
    <property type="match status" value="1"/>
</dbReference>
<reference evidence="4 5" key="1">
    <citation type="submission" date="2015-08" db="EMBL/GenBank/DDBJ databases">
        <title>Emmonsia species relationships and genome sequence.</title>
        <authorList>
            <person name="Cuomo C.A."/>
            <person name="Schwartz I.S."/>
            <person name="Kenyon C."/>
            <person name="De Hoog G.S."/>
            <person name="Govender N.P."/>
            <person name="Botha A."/>
            <person name="Moreno L."/>
            <person name="De Vries M."/>
            <person name="Munoz J.F."/>
            <person name="Stielow J.B."/>
        </authorList>
    </citation>
    <scope>NUCLEOTIDE SEQUENCE [LARGE SCALE GENOMIC DNA]</scope>
    <source>
        <strain evidence="4 5">EI222</strain>
    </source>
</reference>
<dbReference type="GO" id="GO:0016491">
    <property type="term" value="F:oxidoreductase activity"/>
    <property type="evidence" value="ECO:0007669"/>
    <property type="project" value="UniProtKB-KW"/>
</dbReference>
<dbReference type="CDD" id="cd05233">
    <property type="entry name" value="SDR_c"/>
    <property type="match status" value="1"/>
</dbReference>
<evidence type="ECO:0000313" key="5">
    <source>
        <dbReference type="Proteomes" id="UP000242791"/>
    </source>
</evidence>
<dbReference type="Pfam" id="PF00106">
    <property type="entry name" value="adh_short"/>
    <property type="match status" value="1"/>
</dbReference>
<evidence type="ECO:0000256" key="2">
    <source>
        <dbReference type="ARBA" id="ARBA00022857"/>
    </source>
</evidence>
<evidence type="ECO:0000313" key="4">
    <source>
        <dbReference type="EMBL" id="OJD26651.1"/>
    </source>
</evidence>
<dbReference type="InterPro" id="IPR020904">
    <property type="entry name" value="Sc_DH/Rdtase_CS"/>
</dbReference>
<dbReference type="OrthoDB" id="37659at2759"/>
<dbReference type="PANTHER" id="PTHR43618">
    <property type="entry name" value="7-ALPHA-HYDROXYSTEROID DEHYDROGENASE"/>
    <property type="match status" value="1"/>
</dbReference>
<gene>
    <name evidence="4" type="ORF">ACJ73_01966</name>
</gene>
<dbReference type="Proteomes" id="UP000242791">
    <property type="component" value="Unassembled WGS sequence"/>
</dbReference>
<dbReference type="InterPro" id="IPR052178">
    <property type="entry name" value="Sec_Metab_Biosynth_SDR"/>
</dbReference>
<dbReference type="VEuPathDB" id="FungiDB:ACJ73_01966"/>
<evidence type="ECO:0000256" key="1">
    <source>
        <dbReference type="ARBA" id="ARBA00006484"/>
    </source>
</evidence>
<keyword evidence="2" id="KW-0521">NADP</keyword>
<dbReference type="AlphaFoldDB" id="A0A1J9R2L2"/>
<keyword evidence="3" id="KW-0560">Oxidoreductase</keyword>
<proteinExistence type="inferred from homology"/>
<dbReference type="SUPFAM" id="SSF51735">
    <property type="entry name" value="NAD(P)-binding Rossmann-fold domains"/>
    <property type="match status" value="1"/>
</dbReference>
<dbReference type="PRINTS" id="PR00081">
    <property type="entry name" value="GDHRDH"/>
</dbReference>
<comment type="caution">
    <text evidence="4">The sequence shown here is derived from an EMBL/GenBank/DDBJ whole genome shotgun (WGS) entry which is preliminary data.</text>
</comment>
<dbReference type="STRING" id="1658174.A0A1J9R2L2"/>